<dbReference type="AlphaFoldDB" id="A0A5C6EE98"/>
<evidence type="ECO:0000313" key="2">
    <source>
        <dbReference type="Proteomes" id="UP000317977"/>
    </source>
</evidence>
<accession>A0A5C6EE98</accession>
<comment type="caution">
    <text evidence="1">The sequence shown here is derived from an EMBL/GenBank/DDBJ whole genome shotgun (WGS) entry which is preliminary data.</text>
</comment>
<evidence type="ECO:0000313" key="1">
    <source>
        <dbReference type="EMBL" id="TWU46774.1"/>
    </source>
</evidence>
<sequence>MSSNSESTVLSFCLPRQVNPIITIRASSLDTLRTTNLCWTSRSNWRFTVVGSRIIDDANSFMLSGAFASDTVISVCVSSGENGQAAPFSTAAIPERI</sequence>
<proteinExistence type="predicted"/>
<dbReference type="EMBL" id="SJPX01000006">
    <property type="protein sequence ID" value="TWU46774.1"/>
    <property type="molecule type" value="Genomic_DNA"/>
</dbReference>
<organism evidence="1 2">
    <name type="scientific">Rubripirellula reticaptiva</name>
    <dbReference type="NCBI Taxonomy" id="2528013"/>
    <lineage>
        <taxon>Bacteria</taxon>
        <taxon>Pseudomonadati</taxon>
        <taxon>Planctomycetota</taxon>
        <taxon>Planctomycetia</taxon>
        <taxon>Pirellulales</taxon>
        <taxon>Pirellulaceae</taxon>
        <taxon>Rubripirellula</taxon>
    </lineage>
</organism>
<reference evidence="1 2" key="1">
    <citation type="submission" date="2019-02" db="EMBL/GenBank/DDBJ databases">
        <title>Deep-cultivation of Planctomycetes and their phenomic and genomic characterization uncovers novel biology.</title>
        <authorList>
            <person name="Wiegand S."/>
            <person name="Jogler M."/>
            <person name="Boedeker C."/>
            <person name="Pinto D."/>
            <person name="Vollmers J."/>
            <person name="Rivas-Marin E."/>
            <person name="Kohn T."/>
            <person name="Peeters S.H."/>
            <person name="Heuer A."/>
            <person name="Rast P."/>
            <person name="Oberbeckmann S."/>
            <person name="Bunk B."/>
            <person name="Jeske O."/>
            <person name="Meyerdierks A."/>
            <person name="Storesund J.E."/>
            <person name="Kallscheuer N."/>
            <person name="Luecker S."/>
            <person name="Lage O.M."/>
            <person name="Pohl T."/>
            <person name="Merkel B.J."/>
            <person name="Hornburger P."/>
            <person name="Mueller R.-W."/>
            <person name="Bruemmer F."/>
            <person name="Labrenz M."/>
            <person name="Spormann A.M."/>
            <person name="Op Den Camp H."/>
            <person name="Overmann J."/>
            <person name="Amann R."/>
            <person name="Jetten M.S.M."/>
            <person name="Mascher T."/>
            <person name="Medema M.H."/>
            <person name="Devos D.P."/>
            <person name="Kaster A.-K."/>
            <person name="Ovreas L."/>
            <person name="Rohde M."/>
            <person name="Galperin M.Y."/>
            <person name="Jogler C."/>
        </authorList>
    </citation>
    <scope>NUCLEOTIDE SEQUENCE [LARGE SCALE GENOMIC DNA]</scope>
    <source>
        <strain evidence="1 2">Poly59</strain>
    </source>
</reference>
<protein>
    <submittedName>
        <fullName evidence="1">Uncharacterized protein</fullName>
    </submittedName>
</protein>
<keyword evidence="2" id="KW-1185">Reference proteome</keyword>
<name>A0A5C6EE98_9BACT</name>
<gene>
    <name evidence="1" type="ORF">Poly59_57470</name>
</gene>
<dbReference type="Proteomes" id="UP000317977">
    <property type="component" value="Unassembled WGS sequence"/>
</dbReference>